<evidence type="ECO:0000256" key="4">
    <source>
        <dbReference type="ARBA" id="ARBA00012381"/>
    </source>
</evidence>
<keyword evidence="6 11" id="KW-0378">Hydrolase</keyword>
<comment type="cofactor">
    <cofactor evidence="1">
        <name>Mg(2+)</name>
        <dbReference type="ChEBI" id="CHEBI:18420"/>
    </cofactor>
</comment>
<dbReference type="Gene3D" id="3.90.79.10">
    <property type="entry name" value="Nucleoside Triphosphate Pyrophosphohydrolase"/>
    <property type="match status" value="1"/>
</dbReference>
<name>A0ABT1PEK6_9ACTN</name>
<evidence type="ECO:0000256" key="1">
    <source>
        <dbReference type="ARBA" id="ARBA00001946"/>
    </source>
</evidence>
<dbReference type="Pfam" id="PF09297">
    <property type="entry name" value="Zn_ribbon_NUD"/>
    <property type="match status" value="1"/>
</dbReference>
<dbReference type="EC" id="3.6.1.22" evidence="4"/>
<dbReference type="NCBIfam" id="NF001299">
    <property type="entry name" value="PRK00241.1"/>
    <property type="match status" value="1"/>
</dbReference>
<evidence type="ECO:0000259" key="10">
    <source>
        <dbReference type="PROSITE" id="PS51462"/>
    </source>
</evidence>
<keyword evidence="12" id="KW-1185">Reference proteome</keyword>
<keyword evidence="8" id="KW-0520">NAD</keyword>
<dbReference type="PANTHER" id="PTHR42904">
    <property type="entry name" value="NUDIX HYDROLASE, NUDC SUBFAMILY"/>
    <property type="match status" value="1"/>
</dbReference>
<dbReference type="InterPro" id="IPR015375">
    <property type="entry name" value="NADH_PPase-like_N"/>
</dbReference>
<dbReference type="Pfam" id="PF00293">
    <property type="entry name" value="NUDIX"/>
    <property type="match status" value="1"/>
</dbReference>
<dbReference type="InterPro" id="IPR015797">
    <property type="entry name" value="NUDIX_hydrolase-like_dom_sf"/>
</dbReference>
<dbReference type="PROSITE" id="PS00893">
    <property type="entry name" value="NUDIX_BOX"/>
    <property type="match status" value="1"/>
</dbReference>
<evidence type="ECO:0000256" key="3">
    <source>
        <dbReference type="ARBA" id="ARBA00009595"/>
    </source>
</evidence>
<evidence type="ECO:0000256" key="8">
    <source>
        <dbReference type="ARBA" id="ARBA00023027"/>
    </source>
</evidence>
<organism evidence="11 12">
    <name type="scientific">Streptantibioticus rubrisoli</name>
    <dbReference type="NCBI Taxonomy" id="1387313"/>
    <lineage>
        <taxon>Bacteria</taxon>
        <taxon>Bacillati</taxon>
        <taxon>Actinomycetota</taxon>
        <taxon>Actinomycetes</taxon>
        <taxon>Kitasatosporales</taxon>
        <taxon>Streptomycetaceae</taxon>
        <taxon>Streptantibioticus</taxon>
    </lineage>
</organism>
<dbReference type="InterPro" id="IPR000086">
    <property type="entry name" value="NUDIX_hydrolase_dom"/>
</dbReference>
<dbReference type="InterPro" id="IPR050241">
    <property type="entry name" value="NAD-cap_RNA_hydrolase_NudC"/>
</dbReference>
<comment type="cofactor">
    <cofactor evidence="2">
        <name>Zn(2+)</name>
        <dbReference type="ChEBI" id="CHEBI:29105"/>
    </cofactor>
</comment>
<dbReference type="Pfam" id="PF09296">
    <property type="entry name" value="NUDIX-like"/>
    <property type="match status" value="1"/>
</dbReference>
<evidence type="ECO:0000256" key="6">
    <source>
        <dbReference type="ARBA" id="ARBA00022801"/>
    </source>
</evidence>
<protein>
    <recommendedName>
        <fullName evidence="4">NAD(+) diphosphatase</fullName>
        <ecNumber evidence="4">3.6.1.22</ecNumber>
    </recommendedName>
</protein>
<evidence type="ECO:0000313" key="11">
    <source>
        <dbReference type="EMBL" id="MCQ4042903.1"/>
    </source>
</evidence>
<dbReference type="InterPro" id="IPR049734">
    <property type="entry name" value="NudC-like_C"/>
</dbReference>
<dbReference type="RefSeq" id="WP_255927596.1">
    <property type="nucleotide sequence ID" value="NZ_JANFNH010000010.1"/>
</dbReference>
<comment type="caution">
    <text evidence="11">The sequence shown here is derived from an EMBL/GenBank/DDBJ whole genome shotgun (WGS) entry which is preliminary data.</text>
</comment>
<dbReference type="CDD" id="cd03429">
    <property type="entry name" value="NUDIX_NADH_pyrophosphatase_Nudt13"/>
    <property type="match status" value="1"/>
</dbReference>
<accession>A0ABT1PEK6</accession>
<dbReference type="Gene3D" id="3.90.79.20">
    <property type="match status" value="1"/>
</dbReference>
<feature type="domain" description="Nudix hydrolase" evidence="10">
    <location>
        <begin position="164"/>
        <end position="294"/>
    </location>
</feature>
<evidence type="ECO:0000256" key="7">
    <source>
        <dbReference type="ARBA" id="ARBA00022842"/>
    </source>
</evidence>
<dbReference type="EMBL" id="JANFNH010000010">
    <property type="protein sequence ID" value="MCQ4042903.1"/>
    <property type="molecule type" value="Genomic_DNA"/>
</dbReference>
<keyword evidence="7" id="KW-0460">Magnesium</keyword>
<comment type="catalytic activity">
    <reaction evidence="9">
        <text>a 5'-end NAD(+)-phospho-ribonucleoside in mRNA + H2O = a 5'-end phospho-adenosine-phospho-ribonucleoside in mRNA + beta-nicotinamide D-ribonucleotide + 2 H(+)</text>
        <dbReference type="Rhea" id="RHEA:60876"/>
        <dbReference type="Rhea" id="RHEA-COMP:15698"/>
        <dbReference type="Rhea" id="RHEA-COMP:15719"/>
        <dbReference type="ChEBI" id="CHEBI:14649"/>
        <dbReference type="ChEBI" id="CHEBI:15377"/>
        <dbReference type="ChEBI" id="CHEBI:15378"/>
        <dbReference type="ChEBI" id="CHEBI:144029"/>
        <dbReference type="ChEBI" id="CHEBI:144051"/>
    </reaction>
    <physiologicalReaction direction="left-to-right" evidence="9">
        <dbReference type="Rhea" id="RHEA:60877"/>
    </physiologicalReaction>
</comment>
<evidence type="ECO:0000313" key="12">
    <source>
        <dbReference type="Proteomes" id="UP001206206"/>
    </source>
</evidence>
<dbReference type="InterPro" id="IPR015376">
    <property type="entry name" value="Znr_NADH_PPase"/>
</dbReference>
<evidence type="ECO:0000256" key="2">
    <source>
        <dbReference type="ARBA" id="ARBA00001947"/>
    </source>
</evidence>
<dbReference type="InterPro" id="IPR020084">
    <property type="entry name" value="NUDIX_hydrolase_CS"/>
</dbReference>
<reference evidence="11 12" key="1">
    <citation type="submission" date="2022-06" db="EMBL/GenBank/DDBJ databases">
        <title>Draft genome sequence of type strain Streptomyces rubrisoli DSM 42083.</title>
        <authorList>
            <person name="Duangmal K."/>
            <person name="Klaysubun C."/>
        </authorList>
    </citation>
    <scope>NUCLEOTIDE SEQUENCE [LARGE SCALE GENOMIC DNA]</scope>
    <source>
        <strain evidence="11 12">DSM 42083</strain>
    </source>
</reference>
<dbReference type="SUPFAM" id="SSF55811">
    <property type="entry name" value="Nudix"/>
    <property type="match status" value="1"/>
</dbReference>
<dbReference type="GO" id="GO:0016787">
    <property type="term" value="F:hydrolase activity"/>
    <property type="evidence" value="ECO:0007669"/>
    <property type="project" value="UniProtKB-KW"/>
</dbReference>
<sequence length="304" mass="33313">MVSGKPLALARPGIDRAAHHRLDEAWLAAAWSHPSTRVLVVSGGQVLVEDTADGRTELVLVPSFDAPATEKHRYFLGTDEQGVSYFALQKDALPGRMDDAARPAGLREVGGLLSERDAGLMVHAVALENWQRLHRFCSRCGQRTVIAAAGHVRRCPACGAEHYPRTDPAVIMLVTDEQDRALLGRQVHWPEGRFSTLAGFVEPGESIEQAVVREVLEEAGVRVGEVSYVASQPWPFPSSLMLGFMARATSSEISVDGDEIHEARWFSREEYRRAIGHGDVLPPTGISIAARLIELWFGEPLPRG</sequence>
<proteinExistence type="inferred from homology"/>
<evidence type="ECO:0000256" key="9">
    <source>
        <dbReference type="ARBA" id="ARBA00023679"/>
    </source>
</evidence>
<gene>
    <name evidence="11" type="primary">nudC</name>
    <name evidence="11" type="ORF">NON19_12895</name>
</gene>
<keyword evidence="5" id="KW-0479">Metal-binding</keyword>
<dbReference type="PANTHER" id="PTHR42904:SF6">
    <property type="entry name" value="NAD-CAPPED RNA HYDROLASE NUDT12"/>
    <property type="match status" value="1"/>
</dbReference>
<dbReference type="PROSITE" id="PS51462">
    <property type="entry name" value="NUDIX"/>
    <property type="match status" value="1"/>
</dbReference>
<evidence type="ECO:0000256" key="5">
    <source>
        <dbReference type="ARBA" id="ARBA00022723"/>
    </source>
</evidence>
<comment type="similarity">
    <text evidence="3">Belongs to the Nudix hydrolase family. NudC subfamily.</text>
</comment>
<dbReference type="Proteomes" id="UP001206206">
    <property type="component" value="Unassembled WGS sequence"/>
</dbReference>